<comment type="caution">
    <text evidence="4">The sequence shown here is derived from an EMBL/GenBank/DDBJ whole genome shotgun (WGS) entry which is preliminary data.</text>
</comment>
<dbReference type="PANTHER" id="PTHR20929:SF11">
    <property type="entry name" value="DYNEIN AXONEMAL INTERMEDIATE CHAIN 7"/>
    <property type="match status" value="1"/>
</dbReference>
<dbReference type="PRINTS" id="PR02043">
    <property type="entry name" value="CANCERSCCP1"/>
</dbReference>
<dbReference type="GO" id="GO:0005930">
    <property type="term" value="C:axoneme"/>
    <property type="evidence" value="ECO:0007669"/>
    <property type="project" value="TreeGrafter"/>
</dbReference>
<evidence type="ECO:0000256" key="1">
    <source>
        <dbReference type="ARBA" id="ARBA00024332"/>
    </source>
</evidence>
<evidence type="ECO:0000313" key="4">
    <source>
        <dbReference type="EMBL" id="KAJ3224433.1"/>
    </source>
</evidence>
<feature type="coiled-coil region" evidence="2">
    <location>
        <begin position="1"/>
        <end position="67"/>
    </location>
</feature>
<comment type="similarity">
    <text evidence="1">Belongs to the DNAI7 family.</text>
</comment>
<dbReference type="Proteomes" id="UP001211065">
    <property type="component" value="Unassembled WGS sequence"/>
</dbReference>
<reference evidence="4" key="1">
    <citation type="submission" date="2020-05" db="EMBL/GenBank/DDBJ databases">
        <title>Phylogenomic resolution of chytrid fungi.</title>
        <authorList>
            <person name="Stajich J.E."/>
            <person name="Amses K."/>
            <person name="Simmons R."/>
            <person name="Seto K."/>
            <person name="Myers J."/>
            <person name="Bonds A."/>
            <person name="Quandt C.A."/>
            <person name="Barry K."/>
            <person name="Liu P."/>
            <person name="Grigoriev I."/>
            <person name="Longcore J.E."/>
            <person name="James T.Y."/>
        </authorList>
    </citation>
    <scope>NUCLEOTIDE SEQUENCE</scope>
    <source>
        <strain evidence="4">JEL0476</strain>
    </source>
</reference>
<keyword evidence="5" id="KW-1185">Reference proteome</keyword>
<dbReference type="AlphaFoldDB" id="A0AAD5U4X3"/>
<evidence type="ECO:0000313" key="5">
    <source>
        <dbReference type="Proteomes" id="UP001211065"/>
    </source>
</evidence>
<dbReference type="EMBL" id="JADGJW010000093">
    <property type="protein sequence ID" value="KAJ3224433.1"/>
    <property type="molecule type" value="Genomic_DNA"/>
</dbReference>
<gene>
    <name evidence="4" type="primary">CASC1</name>
    <name evidence="4" type="ORF">HK099_008453</name>
</gene>
<dbReference type="GO" id="GO:0048487">
    <property type="term" value="F:beta-tubulin binding"/>
    <property type="evidence" value="ECO:0007669"/>
    <property type="project" value="TreeGrafter"/>
</dbReference>
<keyword evidence="2" id="KW-0175">Coiled coil</keyword>
<evidence type="ECO:0000259" key="3">
    <source>
        <dbReference type="Pfam" id="PF15927"/>
    </source>
</evidence>
<protein>
    <submittedName>
        <fullName evidence="4">Protein casc1</fullName>
    </submittedName>
</protein>
<dbReference type="PANTHER" id="PTHR20929">
    <property type="entry name" value="LUNG ADENOMA SUSCEPTIBILITY 1-RELATED"/>
    <property type="match status" value="1"/>
</dbReference>
<dbReference type="InterPro" id="IPR031826">
    <property type="entry name" value="IC97/Casc1_N"/>
</dbReference>
<dbReference type="GO" id="GO:0008017">
    <property type="term" value="F:microtubule binding"/>
    <property type="evidence" value="ECO:0007669"/>
    <property type="project" value="TreeGrafter"/>
</dbReference>
<dbReference type="InterPro" id="IPR023247">
    <property type="entry name" value="IC97/Dnai7-like"/>
</dbReference>
<feature type="domain" description="IC97/Casc1 N-terminal" evidence="3">
    <location>
        <begin position="14"/>
        <end position="218"/>
    </location>
</feature>
<dbReference type="Pfam" id="PF15927">
    <property type="entry name" value="Casc1_N"/>
    <property type="match status" value="1"/>
</dbReference>
<sequence>MNTFEEKKEAEENRLRLEEEQRLAEIRAKKEKELRDIREKEALEAIFKQEQERFQEEEIDIIRLENEKLAALAILLEERQLEADWIQHLDCSVLPDPKIEKDMNTFLSLLAQDNLIKENEPSLKNLFHLLPNVKILSLELEKQMCIAEDNQKTKEYARLHSHLVKLNEIINEKWDVLTADILQHIDYFTREPNENFQLTESGSDFNVGIWGNVTKNPRFKVIEFTDQNMSASLPKPLALSSVGIRMLYQLDSTVNTIYQENLIEGKLHMSPVCGILLLDIVEFPELPKIVDNWNIRQILSPNGKLKKLAYPFKKVVAEEEATDEKEEEAIDSISWPTLVSYQIQENCFIDKNSAKVMYFKEETKSWEDDNISDVEIDVEKGLVKFRTTHFKPTAVVQHTYSEYPYRSWQMYPIGKDKAIISIQGKNNLLELEVYKGECKLLSPSNNYIKNNLQDKYMSPRLLLKKISMLGLNFTAPESLIGLELEEDFILKNPVGDEMCSLGISLCAQSFCFRQSPSNRKISSSKCTFQFKEFKEGDIASSTEENDLIWNSVLFDVKYKLNDELFKVGFVVPGTTVTNETKFDFETQQSSIIHSSVYHMIKPYAIDPVNISRLETSSALFTRTIYQILKATKLISW</sequence>
<evidence type="ECO:0000256" key="2">
    <source>
        <dbReference type="SAM" id="Coils"/>
    </source>
</evidence>
<name>A0AAD5U4X3_9FUNG</name>
<organism evidence="4 5">
    <name type="scientific">Clydaea vesicula</name>
    <dbReference type="NCBI Taxonomy" id="447962"/>
    <lineage>
        <taxon>Eukaryota</taxon>
        <taxon>Fungi</taxon>
        <taxon>Fungi incertae sedis</taxon>
        <taxon>Chytridiomycota</taxon>
        <taxon>Chytridiomycota incertae sedis</taxon>
        <taxon>Chytridiomycetes</taxon>
        <taxon>Lobulomycetales</taxon>
        <taxon>Lobulomycetaceae</taxon>
        <taxon>Clydaea</taxon>
    </lineage>
</organism>
<proteinExistence type="inferred from homology"/>
<accession>A0AAD5U4X3</accession>